<dbReference type="Pfam" id="PF01155">
    <property type="entry name" value="HypA"/>
    <property type="match status" value="1"/>
</dbReference>
<evidence type="ECO:0000256" key="3">
    <source>
        <dbReference type="ARBA" id="ARBA00022833"/>
    </source>
</evidence>
<keyword evidence="2" id="KW-0479">Metal-binding</keyword>
<dbReference type="AlphaFoldDB" id="A0A1G1XPK2"/>
<dbReference type="GO" id="GO:0016151">
    <property type="term" value="F:nickel cation binding"/>
    <property type="evidence" value="ECO:0007669"/>
    <property type="project" value="InterPro"/>
</dbReference>
<dbReference type="EMBL" id="MHIA01000019">
    <property type="protein sequence ID" value="OGY42019.1"/>
    <property type="molecule type" value="Genomic_DNA"/>
</dbReference>
<protein>
    <recommendedName>
        <fullName evidence="6">Hydrogenase maturation nickel metallochaperone HypA</fullName>
    </recommendedName>
</protein>
<dbReference type="GO" id="GO:0051604">
    <property type="term" value="P:protein maturation"/>
    <property type="evidence" value="ECO:0007669"/>
    <property type="project" value="InterPro"/>
</dbReference>
<keyword evidence="1" id="KW-0533">Nickel</keyword>
<evidence type="ECO:0000256" key="1">
    <source>
        <dbReference type="ARBA" id="ARBA00022596"/>
    </source>
</evidence>
<evidence type="ECO:0000313" key="5">
    <source>
        <dbReference type="Proteomes" id="UP000176260"/>
    </source>
</evidence>
<dbReference type="InterPro" id="IPR000688">
    <property type="entry name" value="HypA/HybF"/>
</dbReference>
<gene>
    <name evidence="4" type="ORF">A2Y67_02965</name>
</gene>
<comment type="caution">
    <text evidence="4">The sequence shown here is derived from an EMBL/GenBank/DDBJ whole genome shotgun (WGS) entry which is preliminary data.</text>
</comment>
<accession>A0A1G1XPK2</accession>
<reference evidence="4 5" key="1">
    <citation type="journal article" date="2016" name="Nat. Commun.">
        <title>Thousands of microbial genomes shed light on interconnected biogeochemical processes in an aquifer system.</title>
        <authorList>
            <person name="Anantharaman K."/>
            <person name="Brown C.T."/>
            <person name="Hug L.A."/>
            <person name="Sharon I."/>
            <person name="Castelle C.J."/>
            <person name="Probst A.J."/>
            <person name="Thomas B.C."/>
            <person name="Singh A."/>
            <person name="Wilkins M.J."/>
            <person name="Karaoz U."/>
            <person name="Brodie E.L."/>
            <person name="Williams K.H."/>
            <person name="Hubbard S.S."/>
            <person name="Banfield J.F."/>
        </authorList>
    </citation>
    <scope>NUCLEOTIDE SEQUENCE [LARGE SCALE GENOMIC DNA]</scope>
</reference>
<dbReference type="Gene3D" id="3.30.2320.50">
    <property type="match status" value="1"/>
</dbReference>
<evidence type="ECO:0000256" key="2">
    <source>
        <dbReference type="ARBA" id="ARBA00022723"/>
    </source>
</evidence>
<keyword evidence="3" id="KW-0862">Zinc</keyword>
<dbReference type="Proteomes" id="UP000176260">
    <property type="component" value="Unassembled WGS sequence"/>
</dbReference>
<sequence>MHDLHEANKILKVILNHARQNKLKKVTKAVIELGSMIEHGDEISPENLKFNLQMLAKNTLANGLAVEIKKVKGESWVLKEIEGI</sequence>
<name>A0A1G1XPK2_9BACT</name>
<proteinExistence type="predicted"/>
<evidence type="ECO:0000313" key="4">
    <source>
        <dbReference type="EMBL" id="OGY42019.1"/>
    </source>
</evidence>
<evidence type="ECO:0008006" key="6">
    <source>
        <dbReference type="Google" id="ProtNLM"/>
    </source>
</evidence>
<organism evidence="4 5">
    <name type="scientific">Candidatus Buchananbacteria bacterium RBG_13_39_9</name>
    <dbReference type="NCBI Taxonomy" id="1797531"/>
    <lineage>
        <taxon>Bacteria</taxon>
        <taxon>Candidatus Buchananiibacteriota</taxon>
    </lineage>
</organism>